<sequence>MERQTGRGCLARPSGFHVGPPGRPQWAGTAKSREGSAHCTACFAGNICGCEFEAQRRGRCMFHSIGYSVLLTCQFNLKSTIGWMMCMWESRHLMMGLYRFIHWLSGVVSLFSLLVIP</sequence>
<evidence type="ECO:0000256" key="1">
    <source>
        <dbReference type="SAM" id="MobiDB-lite"/>
    </source>
</evidence>
<feature type="region of interest" description="Disordered" evidence="1">
    <location>
        <begin position="1"/>
        <end position="29"/>
    </location>
</feature>
<dbReference type="EMBL" id="JAULSV010000001">
    <property type="protein sequence ID" value="KAK0656949.1"/>
    <property type="molecule type" value="Genomic_DNA"/>
</dbReference>
<dbReference type="Proteomes" id="UP001174936">
    <property type="component" value="Unassembled WGS sequence"/>
</dbReference>
<gene>
    <name evidence="3" type="ORF">B0T16DRAFT_49523</name>
</gene>
<keyword evidence="2" id="KW-1133">Transmembrane helix</keyword>
<feature type="transmembrane region" description="Helical" evidence="2">
    <location>
        <begin position="65"/>
        <end position="85"/>
    </location>
</feature>
<proteinExistence type="predicted"/>
<feature type="transmembrane region" description="Helical" evidence="2">
    <location>
        <begin position="97"/>
        <end position="116"/>
    </location>
</feature>
<name>A0AA39YQU3_9PEZI</name>
<comment type="caution">
    <text evidence="3">The sequence shown here is derived from an EMBL/GenBank/DDBJ whole genome shotgun (WGS) entry which is preliminary data.</text>
</comment>
<organism evidence="3 4">
    <name type="scientific">Cercophora newfieldiana</name>
    <dbReference type="NCBI Taxonomy" id="92897"/>
    <lineage>
        <taxon>Eukaryota</taxon>
        <taxon>Fungi</taxon>
        <taxon>Dikarya</taxon>
        <taxon>Ascomycota</taxon>
        <taxon>Pezizomycotina</taxon>
        <taxon>Sordariomycetes</taxon>
        <taxon>Sordariomycetidae</taxon>
        <taxon>Sordariales</taxon>
        <taxon>Lasiosphaeriaceae</taxon>
        <taxon>Cercophora</taxon>
    </lineage>
</organism>
<dbReference type="AlphaFoldDB" id="A0AA39YQU3"/>
<evidence type="ECO:0000313" key="3">
    <source>
        <dbReference type="EMBL" id="KAK0656949.1"/>
    </source>
</evidence>
<protein>
    <submittedName>
        <fullName evidence="3">Uncharacterized protein</fullName>
    </submittedName>
</protein>
<evidence type="ECO:0000256" key="2">
    <source>
        <dbReference type="SAM" id="Phobius"/>
    </source>
</evidence>
<evidence type="ECO:0000313" key="4">
    <source>
        <dbReference type="Proteomes" id="UP001174936"/>
    </source>
</evidence>
<keyword evidence="4" id="KW-1185">Reference proteome</keyword>
<keyword evidence="2" id="KW-0812">Transmembrane</keyword>
<accession>A0AA39YQU3</accession>
<reference evidence="3" key="1">
    <citation type="submission" date="2023-06" db="EMBL/GenBank/DDBJ databases">
        <title>Genome-scale phylogeny and comparative genomics of the fungal order Sordariales.</title>
        <authorList>
            <consortium name="Lawrence Berkeley National Laboratory"/>
            <person name="Hensen N."/>
            <person name="Bonometti L."/>
            <person name="Westerberg I."/>
            <person name="Brannstrom I.O."/>
            <person name="Guillou S."/>
            <person name="Cros-Aarteil S."/>
            <person name="Calhoun S."/>
            <person name="Haridas S."/>
            <person name="Kuo A."/>
            <person name="Mondo S."/>
            <person name="Pangilinan J."/>
            <person name="Riley R."/>
            <person name="Labutti K."/>
            <person name="Andreopoulos B."/>
            <person name="Lipzen A."/>
            <person name="Chen C."/>
            <person name="Yanf M."/>
            <person name="Daum C."/>
            <person name="Ng V."/>
            <person name="Clum A."/>
            <person name="Steindorff A."/>
            <person name="Ohm R."/>
            <person name="Martin F."/>
            <person name="Silar P."/>
            <person name="Natvig D."/>
            <person name="Lalanne C."/>
            <person name="Gautier V."/>
            <person name="Ament-Velasquez S.L."/>
            <person name="Kruys A."/>
            <person name="Hutchinson M.I."/>
            <person name="Powell A.J."/>
            <person name="Barry K."/>
            <person name="Miller A.N."/>
            <person name="Grigoriev I.V."/>
            <person name="Debuchy R."/>
            <person name="Gladieux P."/>
            <person name="Thoren M.H."/>
            <person name="Johannesson H."/>
        </authorList>
    </citation>
    <scope>NUCLEOTIDE SEQUENCE</scope>
    <source>
        <strain evidence="3">SMH2532-1</strain>
    </source>
</reference>
<keyword evidence="2" id="KW-0472">Membrane</keyword>